<comment type="caution">
    <text evidence="2">The sequence shown here is derived from an EMBL/GenBank/DDBJ whole genome shotgun (WGS) entry which is preliminary data.</text>
</comment>
<dbReference type="Pfam" id="PF06055">
    <property type="entry name" value="ExoD"/>
    <property type="match status" value="1"/>
</dbReference>
<name>A0A258CRQ4_CAUVI</name>
<keyword evidence="1" id="KW-1133">Transmembrane helix</keyword>
<dbReference type="AlphaFoldDB" id="A0A258CRQ4"/>
<feature type="transmembrane region" description="Helical" evidence="1">
    <location>
        <begin position="34"/>
        <end position="56"/>
    </location>
</feature>
<protein>
    <submittedName>
        <fullName evidence="2">Exopolysaccharide biosynthesis protein exod</fullName>
    </submittedName>
</protein>
<evidence type="ECO:0000256" key="1">
    <source>
        <dbReference type="SAM" id="Phobius"/>
    </source>
</evidence>
<reference evidence="2 3" key="1">
    <citation type="submission" date="2017-03" db="EMBL/GenBank/DDBJ databases">
        <title>Lifting the veil on microbial sulfur biogeochemistry in mining wastewaters.</title>
        <authorList>
            <person name="Kantor R.S."/>
            <person name="Colenbrander Nelson T."/>
            <person name="Marshall S."/>
            <person name="Bennett D."/>
            <person name="Apte S."/>
            <person name="Camacho D."/>
            <person name="Thomas B.C."/>
            <person name="Warren L.A."/>
            <person name="Banfield J.F."/>
        </authorList>
    </citation>
    <scope>NUCLEOTIDE SEQUENCE [LARGE SCALE GENOMIC DNA]</scope>
    <source>
        <strain evidence="2">32-67-7</strain>
    </source>
</reference>
<dbReference type="InterPro" id="IPR010331">
    <property type="entry name" value="ExoD"/>
</dbReference>
<feature type="transmembrane region" description="Helical" evidence="1">
    <location>
        <begin position="6"/>
        <end position="27"/>
    </location>
</feature>
<keyword evidence="1" id="KW-0472">Membrane</keyword>
<evidence type="ECO:0000313" key="3">
    <source>
        <dbReference type="Proteomes" id="UP000215616"/>
    </source>
</evidence>
<gene>
    <name evidence="2" type="ORF">B7Z12_21110</name>
</gene>
<dbReference type="EMBL" id="NCDQ01000603">
    <property type="protein sequence ID" value="OYW97761.1"/>
    <property type="molecule type" value="Genomic_DNA"/>
</dbReference>
<dbReference type="Proteomes" id="UP000215616">
    <property type="component" value="Unassembled WGS sequence"/>
</dbReference>
<accession>A0A258CRQ4</accession>
<proteinExistence type="predicted"/>
<feature type="non-terminal residue" evidence="2">
    <location>
        <position position="1"/>
    </location>
</feature>
<keyword evidence="1" id="KW-0812">Transmembrane</keyword>
<organism evidence="2 3">
    <name type="scientific">Caulobacter vibrioides</name>
    <name type="common">Caulobacter crescentus</name>
    <dbReference type="NCBI Taxonomy" id="155892"/>
    <lineage>
        <taxon>Bacteria</taxon>
        <taxon>Pseudomonadati</taxon>
        <taxon>Pseudomonadota</taxon>
        <taxon>Alphaproteobacteria</taxon>
        <taxon>Caulobacterales</taxon>
        <taxon>Caulobacteraceae</taxon>
        <taxon>Caulobacter</taxon>
    </lineage>
</organism>
<evidence type="ECO:0000313" key="2">
    <source>
        <dbReference type="EMBL" id="OYW97761.1"/>
    </source>
</evidence>
<sequence>ALVLVLPIPLGNLAPGATVAVLALALLQRDGILALLGYLMALGSGALLFVSAHVVVMGVTKLLSVFSGLI</sequence>